<name>A0ABN2W6J0_9ACTN</name>
<feature type="domain" description="HTH cro/C1-type" evidence="2">
    <location>
        <begin position="40"/>
        <end position="93"/>
    </location>
</feature>
<dbReference type="CDD" id="cd00093">
    <property type="entry name" value="HTH_XRE"/>
    <property type="match status" value="1"/>
</dbReference>
<gene>
    <name evidence="3" type="ORF">GCM10009801_42090</name>
</gene>
<evidence type="ECO:0000313" key="4">
    <source>
        <dbReference type="Proteomes" id="UP001500016"/>
    </source>
</evidence>
<dbReference type="Gene3D" id="3.30.450.180">
    <property type="match status" value="1"/>
</dbReference>
<sequence>MNDDPDPSPDGADRTLGTALRRWRDRTGPGDAGLPREQARARRAPGLRREELAALAGVSVDYVIRLEQGRASSPSGQVLAALARALRLTPAERDHLYLLAGQSPPVPRQICAHLTPGVLRLLDQMAATPVGVHDAAWNLVAWNPLYAALMGDPSALRGRERNVPWQHFTGGAGSARVTHGGPAATARFEAAMAADLRAATARYPSDPDLRALVAELRAASARFAALWDTHEVGVHTADAKTVHHPRVGPLELTCDVLTAPGTDVRLVLHTPAPGTDAADKLRLLDVLDTQAMAQTTTHAMTPAPESA</sequence>
<keyword evidence="4" id="KW-1185">Reference proteome</keyword>
<reference evidence="3 4" key="1">
    <citation type="journal article" date="2019" name="Int. J. Syst. Evol. Microbiol.">
        <title>The Global Catalogue of Microorganisms (GCM) 10K type strain sequencing project: providing services to taxonomists for standard genome sequencing and annotation.</title>
        <authorList>
            <consortium name="The Broad Institute Genomics Platform"/>
            <consortium name="The Broad Institute Genome Sequencing Center for Infectious Disease"/>
            <person name="Wu L."/>
            <person name="Ma J."/>
        </authorList>
    </citation>
    <scope>NUCLEOTIDE SEQUENCE [LARGE SCALE GENOMIC DNA]</scope>
    <source>
        <strain evidence="3 4">JCM 15478</strain>
    </source>
</reference>
<evidence type="ECO:0000313" key="3">
    <source>
        <dbReference type="EMBL" id="GAA2082388.1"/>
    </source>
</evidence>
<dbReference type="InterPro" id="IPR010982">
    <property type="entry name" value="Lambda_DNA-bd_dom_sf"/>
</dbReference>
<proteinExistence type="predicted"/>
<dbReference type="Pfam" id="PF13560">
    <property type="entry name" value="HTH_31"/>
    <property type="match status" value="1"/>
</dbReference>
<dbReference type="InterPro" id="IPR041413">
    <property type="entry name" value="MLTR_LBD"/>
</dbReference>
<dbReference type="SMART" id="SM00530">
    <property type="entry name" value="HTH_XRE"/>
    <property type="match status" value="1"/>
</dbReference>
<dbReference type="PROSITE" id="PS50943">
    <property type="entry name" value="HTH_CROC1"/>
    <property type="match status" value="1"/>
</dbReference>
<feature type="region of interest" description="Disordered" evidence="1">
    <location>
        <begin position="1"/>
        <end position="45"/>
    </location>
</feature>
<dbReference type="Gene3D" id="1.10.260.40">
    <property type="entry name" value="lambda repressor-like DNA-binding domains"/>
    <property type="match status" value="1"/>
</dbReference>
<evidence type="ECO:0000256" key="1">
    <source>
        <dbReference type="SAM" id="MobiDB-lite"/>
    </source>
</evidence>
<dbReference type="Proteomes" id="UP001500016">
    <property type="component" value="Unassembled WGS sequence"/>
</dbReference>
<dbReference type="PANTHER" id="PTHR35010">
    <property type="entry name" value="BLL4672 PROTEIN-RELATED"/>
    <property type="match status" value="1"/>
</dbReference>
<dbReference type="Pfam" id="PF17765">
    <property type="entry name" value="MLTR_LBD"/>
    <property type="match status" value="1"/>
</dbReference>
<dbReference type="EMBL" id="BAAAPE010000011">
    <property type="protein sequence ID" value="GAA2082388.1"/>
    <property type="molecule type" value="Genomic_DNA"/>
</dbReference>
<accession>A0ABN2W6J0</accession>
<dbReference type="RefSeq" id="WP_344530433.1">
    <property type="nucleotide sequence ID" value="NZ_BAAAPE010000011.1"/>
</dbReference>
<dbReference type="PANTHER" id="PTHR35010:SF2">
    <property type="entry name" value="BLL4672 PROTEIN"/>
    <property type="match status" value="1"/>
</dbReference>
<dbReference type="SUPFAM" id="SSF47413">
    <property type="entry name" value="lambda repressor-like DNA-binding domains"/>
    <property type="match status" value="1"/>
</dbReference>
<organism evidence="3 4">
    <name type="scientific">Streptomyces albiaxialis</name>
    <dbReference type="NCBI Taxonomy" id="329523"/>
    <lineage>
        <taxon>Bacteria</taxon>
        <taxon>Bacillati</taxon>
        <taxon>Actinomycetota</taxon>
        <taxon>Actinomycetes</taxon>
        <taxon>Kitasatosporales</taxon>
        <taxon>Streptomycetaceae</taxon>
        <taxon>Streptomyces</taxon>
    </lineage>
</organism>
<dbReference type="InterPro" id="IPR001387">
    <property type="entry name" value="Cro/C1-type_HTH"/>
</dbReference>
<evidence type="ECO:0000259" key="2">
    <source>
        <dbReference type="PROSITE" id="PS50943"/>
    </source>
</evidence>
<protein>
    <submittedName>
        <fullName evidence="3">Helix-turn-helix transcriptional regulator</fullName>
    </submittedName>
</protein>
<comment type="caution">
    <text evidence="3">The sequence shown here is derived from an EMBL/GenBank/DDBJ whole genome shotgun (WGS) entry which is preliminary data.</text>
</comment>